<reference evidence="2 3" key="1">
    <citation type="submission" date="2021-01" db="EMBL/GenBank/DDBJ databases">
        <title>Genomic Encyclopedia of Type Strains, Phase IV (KMG-IV): sequencing the most valuable type-strain genomes for metagenomic binning, comparative biology and taxonomic classification.</title>
        <authorList>
            <person name="Goeker M."/>
        </authorList>
    </citation>
    <scope>NUCLEOTIDE SEQUENCE [LARGE SCALE GENOMIC DNA]</scope>
    <source>
        <strain evidence="2 3">DSM 105453</strain>
    </source>
</reference>
<feature type="transmembrane region" description="Helical" evidence="1">
    <location>
        <begin position="16"/>
        <end position="38"/>
    </location>
</feature>
<dbReference type="Proteomes" id="UP000823485">
    <property type="component" value="Unassembled WGS sequence"/>
</dbReference>
<feature type="transmembrane region" description="Helical" evidence="1">
    <location>
        <begin position="50"/>
        <end position="73"/>
    </location>
</feature>
<keyword evidence="1" id="KW-1133">Transmembrane helix</keyword>
<protein>
    <submittedName>
        <fullName evidence="2">Uncharacterized protein</fullName>
    </submittedName>
</protein>
<gene>
    <name evidence="2" type="ORF">JOC94_004321</name>
</gene>
<comment type="caution">
    <text evidence="2">The sequence shown here is derived from an EMBL/GenBank/DDBJ whole genome shotgun (WGS) entry which is preliminary data.</text>
</comment>
<evidence type="ECO:0000313" key="2">
    <source>
        <dbReference type="EMBL" id="MBM7717296.1"/>
    </source>
</evidence>
<keyword evidence="1" id="KW-0812">Transmembrane</keyword>
<dbReference type="RefSeq" id="WP_077110380.1">
    <property type="nucleotide sequence ID" value="NZ_JAFBFH010000042.1"/>
</dbReference>
<accession>A0ABS2RCA9</accession>
<dbReference type="EMBL" id="JAFBFH010000042">
    <property type="protein sequence ID" value="MBM7717296.1"/>
    <property type="molecule type" value="Genomic_DNA"/>
</dbReference>
<name>A0ABS2RCA9_9BACI</name>
<evidence type="ECO:0000256" key="1">
    <source>
        <dbReference type="SAM" id="Phobius"/>
    </source>
</evidence>
<sequence length="75" mass="8410">MESDILDPIKDKLDNILIQVVSWLGFAVLAYAIVFMVLRLIKVPKIISNVIAVIVFAFVIYKTLITTYMPGIIKG</sequence>
<evidence type="ECO:0000313" key="3">
    <source>
        <dbReference type="Proteomes" id="UP000823485"/>
    </source>
</evidence>
<keyword evidence="3" id="KW-1185">Reference proteome</keyword>
<organism evidence="2 3">
    <name type="scientific">Siminovitchia thermophila</name>
    <dbReference type="NCBI Taxonomy" id="1245522"/>
    <lineage>
        <taxon>Bacteria</taxon>
        <taxon>Bacillati</taxon>
        <taxon>Bacillota</taxon>
        <taxon>Bacilli</taxon>
        <taxon>Bacillales</taxon>
        <taxon>Bacillaceae</taxon>
        <taxon>Siminovitchia</taxon>
    </lineage>
</organism>
<keyword evidence="1" id="KW-0472">Membrane</keyword>
<proteinExistence type="predicted"/>